<protein>
    <submittedName>
        <fullName evidence="2">24 kDa family member</fullName>
    </submittedName>
</protein>
<name>A0A131ZC13_RHIAP</name>
<feature type="chain" id="PRO_5007287145" evidence="1">
    <location>
        <begin position="28"/>
        <end position="281"/>
    </location>
</feature>
<evidence type="ECO:0000256" key="1">
    <source>
        <dbReference type="SAM" id="SignalP"/>
    </source>
</evidence>
<reference evidence="2" key="1">
    <citation type="journal article" date="2016" name="Ticks Tick Borne Dis.">
        <title>De novo assembly and annotation of the salivary gland transcriptome of Rhipicephalus appendiculatus male and female ticks during blood feeding.</title>
        <authorList>
            <person name="de Castro M.H."/>
            <person name="de Klerk D."/>
            <person name="Pienaar R."/>
            <person name="Latif A.A."/>
            <person name="Rees D.J."/>
            <person name="Mans B.J."/>
        </authorList>
    </citation>
    <scope>NUCLEOTIDE SEQUENCE</scope>
    <source>
        <tissue evidence="2">Salivary glands</tissue>
    </source>
</reference>
<accession>A0A131ZC13</accession>
<feature type="signal peptide" evidence="1">
    <location>
        <begin position="1"/>
        <end position="27"/>
    </location>
</feature>
<proteinExistence type="predicted"/>
<feature type="non-terminal residue" evidence="2">
    <location>
        <position position="1"/>
    </location>
</feature>
<dbReference type="EMBL" id="GEDV01000227">
    <property type="protein sequence ID" value="JAP88330.1"/>
    <property type="molecule type" value="Transcribed_RNA"/>
</dbReference>
<evidence type="ECO:0000313" key="2">
    <source>
        <dbReference type="EMBL" id="JAP88330.1"/>
    </source>
</evidence>
<feature type="non-terminal residue" evidence="2">
    <location>
        <position position="281"/>
    </location>
</feature>
<sequence length="281" mass="29314">LKTMFSRNYRFLGTLFLVCTSLPLNTADSSCTTESLPSFMDLDKCFVIPEDLCTNPDMLMPFTESLISCGLAAIADLELPSKLYLVEGIVTNLLKNFGLGKITSAAFGVCKAVGGIMDTVDNLSLGLFGNIIEPVKKLLSLLPLPDCSANSIKGTVKCGSRVSVKLPSSLKAKECFRHVSTTCIGIKANKGPALVDLFETIGCLSGKAFDATTPEGLTGLACSVLTGWAKSARVIDLKSLLPFPLPLPGLGGGSSSSGDKDGSNGLISDVLGAVTDPLGIL</sequence>
<organism evidence="2">
    <name type="scientific">Rhipicephalus appendiculatus</name>
    <name type="common">Brown ear tick</name>
    <dbReference type="NCBI Taxonomy" id="34631"/>
    <lineage>
        <taxon>Eukaryota</taxon>
        <taxon>Metazoa</taxon>
        <taxon>Ecdysozoa</taxon>
        <taxon>Arthropoda</taxon>
        <taxon>Chelicerata</taxon>
        <taxon>Arachnida</taxon>
        <taxon>Acari</taxon>
        <taxon>Parasitiformes</taxon>
        <taxon>Ixodida</taxon>
        <taxon>Ixodoidea</taxon>
        <taxon>Ixodidae</taxon>
        <taxon>Rhipicephalinae</taxon>
        <taxon>Rhipicephalus</taxon>
        <taxon>Rhipicephalus</taxon>
    </lineage>
</organism>
<dbReference type="AlphaFoldDB" id="A0A131ZC13"/>
<keyword evidence="1" id="KW-0732">Signal</keyword>